<dbReference type="Proteomes" id="UP001054837">
    <property type="component" value="Unassembled WGS sequence"/>
</dbReference>
<feature type="transmembrane region" description="Helical" evidence="1">
    <location>
        <begin position="74"/>
        <end position="94"/>
    </location>
</feature>
<keyword evidence="1" id="KW-1133">Transmembrane helix</keyword>
<comment type="caution">
    <text evidence="2">The sequence shown here is derived from an EMBL/GenBank/DDBJ whole genome shotgun (WGS) entry which is preliminary data.</text>
</comment>
<evidence type="ECO:0000256" key="1">
    <source>
        <dbReference type="SAM" id="Phobius"/>
    </source>
</evidence>
<reference evidence="2 3" key="1">
    <citation type="submission" date="2021-06" db="EMBL/GenBank/DDBJ databases">
        <title>Caerostris darwini draft genome.</title>
        <authorList>
            <person name="Kono N."/>
            <person name="Arakawa K."/>
        </authorList>
    </citation>
    <scope>NUCLEOTIDE SEQUENCE [LARGE SCALE GENOMIC DNA]</scope>
</reference>
<sequence length="103" mass="11969">MGYGGQAVIENYELPERDRNLEGFLAIVQFVEIEMAMREVELRRLAVRVSRQIRVLSREFETLGRANKRKRKNVISWTMLCGGIYLLSSALFGIRWTSRHPAL</sequence>
<proteinExistence type="predicted"/>
<keyword evidence="1" id="KW-0812">Transmembrane</keyword>
<keyword evidence="1" id="KW-0472">Membrane</keyword>
<dbReference type="AlphaFoldDB" id="A0AAV4RUN0"/>
<organism evidence="2 3">
    <name type="scientific">Caerostris darwini</name>
    <dbReference type="NCBI Taxonomy" id="1538125"/>
    <lineage>
        <taxon>Eukaryota</taxon>
        <taxon>Metazoa</taxon>
        <taxon>Ecdysozoa</taxon>
        <taxon>Arthropoda</taxon>
        <taxon>Chelicerata</taxon>
        <taxon>Arachnida</taxon>
        <taxon>Araneae</taxon>
        <taxon>Araneomorphae</taxon>
        <taxon>Entelegynae</taxon>
        <taxon>Araneoidea</taxon>
        <taxon>Araneidae</taxon>
        <taxon>Caerostris</taxon>
    </lineage>
</organism>
<protein>
    <submittedName>
        <fullName evidence="2">Uncharacterized protein</fullName>
    </submittedName>
</protein>
<gene>
    <name evidence="2" type="ORF">CDAR_537791</name>
</gene>
<evidence type="ECO:0000313" key="2">
    <source>
        <dbReference type="EMBL" id="GIY24005.1"/>
    </source>
</evidence>
<accession>A0AAV4RUN0</accession>
<keyword evidence="3" id="KW-1185">Reference proteome</keyword>
<name>A0AAV4RUN0_9ARAC</name>
<evidence type="ECO:0000313" key="3">
    <source>
        <dbReference type="Proteomes" id="UP001054837"/>
    </source>
</evidence>
<dbReference type="EMBL" id="BPLQ01006618">
    <property type="protein sequence ID" value="GIY24005.1"/>
    <property type="molecule type" value="Genomic_DNA"/>
</dbReference>